<dbReference type="InterPro" id="IPR050523">
    <property type="entry name" value="AKR_Detox_Biosynth"/>
</dbReference>
<organism evidence="3 4">
    <name type="scientific">Sporothrix stenoceras</name>
    <dbReference type="NCBI Taxonomy" id="5173"/>
    <lineage>
        <taxon>Eukaryota</taxon>
        <taxon>Fungi</taxon>
        <taxon>Dikarya</taxon>
        <taxon>Ascomycota</taxon>
        <taxon>Pezizomycotina</taxon>
        <taxon>Sordariomycetes</taxon>
        <taxon>Sordariomycetidae</taxon>
        <taxon>Ophiostomatales</taxon>
        <taxon>Ophiostomataceae</taxon>
        <taxon>Sporothrix</taxon>
    </lineage>
</organism>
<protein>
    <recommendedName>
        <fullName evidence="2">NADP-dependent oxidoreductase domain-containing protein</fullName>
    </recommendedName>
</protein>
<evidence type="ECO:0000313" key="4">
    <source>
        <dbReference type="Proteomes" id="UP001583186"/>
    </source>
</evidence>
<reference evidence="3 4" key="1">
    <citation type="journal article" date="2024" name="IMA Fungus">
        <title>IMA Genome - F19 : A genome assembly and annotation guide to empower mycologists, including annotated draft genome sequences of Ceratocystis pirilliformis, Diaporthe australafricana, Fusarium ophioides, Paecilomyces lecythidis, and Sporothrix stenoceras.</title>
        <authorList>
            <person name="Aylward J."/>
            <person name="Wilson A.M."/>
            <person name="Visagie C.M."/>
            <person name="Spraker J."/>
            <person name="Barnes I."/>
            <person name="Buitendag C."/>
            <person name="Ceriani C."/>
            <person name="Del Mar Angel L."/>
            <person name="du Plessis D."/>
            <person name="Fuchs T."/>
            <person name="Gasser K."/>
            <person name="Kramer D."/>
            <person name="Li W."/>
            <person name="Munsamy K."/>
            <person name="Piso A."/>
            <person name="Price J.L."/>
            <person name="Sonnekus B."/>
            <person name="Thomas C."/>
            <person name="van der Nest A."/>
            <person name="van Dijk A."/>
            <person name="van Heerden A."/>
            <person name="van Vuuren N."/>
            <person name="Yilmaz N."/>
            <person name="Duong T.A."/>
            <person name="van der Merwe N.A."/>
            <person name="Wingfield M.J."/>
            <person name="Wingfield B.D."/>
        </authorList>
    </citation>
    <scope>NUCLEOTIDE SEQUENCE [LARGE SCALE GENOMIC DNA]</scope>
    <source>
        <strain evidence="3 4">CMW 5346</strain>
    </source>
</reference>
<keyword evidence="1" id="KW-0560">Oxidoreductase</keyword>
<gene>
    <name evidence="3" type="ORF">Sste5346_006138</name>
</gene>
<dbReference type="InterPro" id="IPR020471">
    <property type="entry name" value="AKR"/>
</dbReference>
<accession>A0ABR3Z1B9</accession>
<dbReference type="InterPro" id="IPR023210">
    <property type="entry name" value="NADP_OxRdtase_dom"/>
</dbReference>
<name>A0ABR3Z1B9_9PEZI</name>
<sequence>MAAHPRVILGLSTFGPDTTKGARVTDIDEAVGILDYYRSRGYSELDTARAYNGEQQEGFLRKMQWQDKGAVVATKIMPPQRGRTYKATNVFESFETSLKELGAESVDTLYLHTADRSTPFEETLEALDTLHRAGKFRRLGLSNFAAFEVAEIVMTCKFRGWVRPTVYEGLYNCMQRGIEAELIPVCRRYGLSIVAYSVTAGGLLSGAIRTTDTSKIAETSRFSNKFNGPGNNYKERYLKDVVLEARGVIETAASTHSIPLLEAVWRWTVHHSALKVATAANHFDPQRKDGLILGVSSVEQLAQNLDAIEKGPLPVDVVAAFDEAWTMAKGEQANYYRGTLEYTYDAPAVLFGADG</sequence>
<dbReference type="CDD" id="cd19075">
    <property type="entry name" value="AKR_AKR7A1-5"/>
    <property type="match status" value="1"/>
</dbReference>
<dbReference type="Gene3D" id="3.20.20.100">
    <property type="entry name" value="NADP-dependent oxidoreductase domain"/>
    <property type="match status" value="1"/>
</dbReference>
<dbReference type="EMBL" id="JAWCUI010000035">
    <property type="protein sequence ID" value="KAL1893996.1"/>
    <property type="molecule type" value="Genomic_DNA"/>
</dbReference>
<dbReference type="PANTHER" id="PTHR43364">
    <property type="entry name" value="NADH-SPECIFIC METHYLGLYOXAL REDUCTASE-RELATED"/>
    <property type="match status" value="1"/>
</dbReference>
<dbReference type="InterPro" id="IPR036812">
    <property type="entry name" value="NAD(P)_OxRdtase_dom_sf"/>
</dbReference>
<dbReference type="PROSITE" id="PS00062">
    <property type="entry name" value="ALDOKETO_REDUCTASE_2"/>
    <property type="match status" value="1"/>
</dbReference>
<dbReference type="PANTHER" id="PTHR43364:SF4">
    <property type="entry name" value="NAD(P)-LINKED OXIDOREDUCTASE SUPERFAMILY PROTEIN"/>
    <property type="match status" value="1"/>
</dbReference>
<evidence type="ECO:0000313" key="3">
    <source>
        <dbReference type="EMBL" id="KAL1893996.1"/>
    </source>
</evidence>
<keyword evidence="4" id="KW-1185">Reference proteome</keyword>
<dbReference type="PRINTS" id="PR00069">
    <property type="entry name" value="ALDKETRDTASE"/>
</dbReference>
<dbReference type="SUPFAM" id="SSF51430">
    <property type="entry name" value="NAD(P)-linked oxidoreductase"/>
    <property type="match status" value="1"/>
</dbReference>
<proteinExistence type="predicted"/>
<evidence type="ECO:0000256" key="1">
    <source>
        <dbReference type="ARBA" id="ARBA00023002"/>
    </source>
</evidence>
<comment type="caution">
    <text evidence="3">The sequence shown here is derived from an EMBL/GenBank/DDBJ whole genome shotgun (WGS) entry which is preliminary data.</text>
</comment>
<dbReference type="Pfam" id="PF00248">
    <property type="entry name" value="Aldo_ket_red"/>
    <property type="match status" value="1"/>
</dbReference>
<feature type="domain" description="NADP-dependent oxidoreductase" evidence="2">
    <location>
        <begin position="7"/>
        <end position="325"/>
    </location>
</feature>
<evidence type="ECO:0000259" key="2">
    <source>
        <dbReference type="Pfam" id="PF00248"/>
    </source>
</evidence>
<dbReference type="Proteomes" id="UP001583186">
    <property type="component" value="Unassembled WGS sequence"/>
</dbReference>
<dbReference type="InterPro" id="IPR018170">
    <property type="entry name" value="Aldo/ket_reductase_CS"/>
</dbReference>